<dbReference type="RefSeq" id="XP_024741721.1">
    <property type="nucleotide sequence ID" value="XM_024882529.1"/>
</dbReference>
<feature type="region of interest" description="Disordered" evidence="11">
    <location>
        <begin position="1"/>
        <end position="20"/>
    </location>
</feature>
<evidence type="ECO:0000256" key="5">
    <source>
        <dbReference type="ARBA" id="ARBA00022771"/>
    </source>
</evidence>
<evidence type="ECO:0000256" key="1">
    <source>
        <dbReference type="ARBA" id="ARBA00003357"/>
    </source>
</evidence>
<protein>
    <recommendedName>
        <fullName evidence="10">Transcription elongation factor 1 homolog</fullName>
    </recommendedName>
</protein>
<dbReference type="InParanoid" id="A0A2J6TP66"/>
<evidence type="ECO:0000256" key="2">
    <source>
        <dbReference type="ARBA" id="ARBA00004123"/>
    </source>
</evidence>
<dbReference type="AlphaFoldDB" id="A0A2J6TP66"/>
<evidence type="ECO:0000256" key="6">
    <source>
        <dbReference type="ARBA" id="ARBA00022833"/>
    </source>
</evidence>
<name>A0A2J6TP66_9HELO</name>
<organism evidence="12 13">
    <name type="scientific">Hyaloscypha bicolor E</name>
    <dbReference type="NCBI Taxonomy" id="1095630"/>
    <lineage>
        <taxon>Eukaryota</taxon>
        <taxon>Fungi</taxon>
        <taxon>Dikarya</taxon>
        <taxon>Ascomycota</taxon>
        <taxon>Pezizomycotina</taxon>
        <taxon>Leotiomycetes</taxon>
        <taxon>Helotiales</taxon>
        <taxon>Hyaloscyphaceae</taxon>
        <taxon>Hyaloscypha</taxon>
        <taxon>Hyaloscypha bicolor</taxon>
    </lineage>
</organism>
<evidence type="ECO:0000256" key="9">
    <source>
        <dbReference type="ARBA" id="ARBA00023242"/>
    </source>
</evidence>
<dbReference type="STRING" id="1095630.A0A2J6TP66"/>
<dbReference type="FunFam" id="2.20.25.190:FF:000001">
    <property type="entry name" value="Transcription elongation factor 1 homolog"/>
    <property type="match status" value="1"/>
</dbReference>
<dbReference type="GO" id="GO:0000993">
    <property type="term" value="F:RNA polymerase II complex binding"/>
    <property type="evidence" value="ECO:0007669"/>
    <property type="project" value="TreeGrafter"/>
</dbReference>
<evidence type="ECO:0000256" key="11">
    <source>
        <dbReference type="SAM" id="MobiDB-lite"/>
    </source>
</evidence>
<dbReference type="PANTHER" id="PTHR20934:SF0">
    <property type="entry name" value="TRANSCRIPTION ELONGATION FACTOR 1 HOMOLOG"/>
    <property type="match status" value="1"/>
</dbReference>
<evidence type="ECO:0000256" key="8">
    <source>
        <dbReference type="ARBA" id="ARBA00023163"/>
    </source>
</evidence>
<evidence type="ECO:0000256" key="4">
    <source>
        <dbReference type="ARBA" id="ARBA00022723"/>
    </source>
</evidence>
<dbReference type="EMBL" id="KZ613747">
    <property type="protein sequence ID" value="PMD64817.1"/>
    <property type="molecule type" value="Genomic_DNA"/>
</dbReference>
<evidence type="ECO:0000313" key="13">
    <source>
        <dbReference type="Proteomes" id="UP000235371"/>
    </source>
</evidence>
<dbReference type="Pfam" id="PF05129">
    <property type="entry name" value="Zn_ribbon_Elf1"/>
    <property type="match status" value="1"/>
</dbReference>
<dbReference type="InterPro" id="IPR038567">
    <property type="entry name" value="T_Elf1_sf"/>
</dbReference>
<dbReference type="GO" id="GO:0008023">
    <property type="term" value="C:transcription elongation factor complex"/>
    <property type="evidence" value="ECO:0007669"/>
    <property type="project" value="TreeGrafter"/>
</dbReference>
<proteinExistence type="inferred from homology"/>
<evidence type="ECO:0000256" key="7">
    <source>
        <dbReference type="ARBA" id="ARBA00023015"/>
    </source>
</evidence>
<sequence>MGKRKKAAKKPQGPRKAQNEPLPTVFPCLFCNHEKSVSVKLDKKAGVGALSCKVCNQQFQCAINYLSAAVDVYSDWVDACDAVAKEDVEEGAGGEYAPSRPAAGRPGGGRARDDDEDLEDLIDDEGEDAGGYGGDGVVADDEDY</sequence>
<dbReference type="FunCoup" id="A0A2J6TP66">
    <property type="interactions" value="682"/>
</dbReference>
<dbReference type="InterPro" id="IPR007808">
    <property type="entry name" value="Elf1"/>
</dbReference>
<dbReference type="GO" id="GO:0008270">
    <property type="term" value="F:zinc ion binding"/>
    <property type="evidence" value="ECO:0007669"/>
    <property type="project" value="UniProtKB-KW"/>
</dbReference>
<dbReference type="Proteomes" id="UP000235371">
    <property type="component" value="Unassembled WGS sequence"/>
</dbReference>
<dbReference type="GeneID" id="36590606"/>
<dbReference type="PANTHER" id="PTHR20934">
    <property type="entry name" value="TRANSCRIPTION ELONGATION FACTOR 1 HOMOLOG"/>
    <property type="match status" value="1"/>
</dbReference>
<comment type="function">
    <text evidence="1 10">Transcription elongation factor implicated in the maintenance of proper chromatin structure in actively transcribed regions.</text>
</comment>
<evidence type="ECO:0000313" key="12">
    <source>
        <dbReference type="EMBL" id="PMD64817.1"/>
    </source>
</evidence>
<keyword evidence="5 10" id="KW-0863">Zinc-finger</keyword>
<accession>A0A2J6TP66</accession>
<feature type="compositionally biased region" description="Basic residues" evidence="11">
    <location>
        <begin position="1"/>
        <end position="13"/>
    </location>
</feature>
<dbReference type="GO" id="GO:0006368">
    <property type="term" value="P:transcription elongation by RNA polymerase II"/>
    <property type="evidence" value="ECO:0007669"/>
    <property type="project" value="TreeGrafter"/>
</dbReference>
<feature type="region of interest" description="Disordered" evidence="11">
    <location>
        <begin position="88"/>
        <end position="144"/>
    </location>
</feature>
<comment type="subcellular location">
    <subcellularLocation>
        <location evidence="2 10">Nucleus</location>
    </subcellularLocation>
</comment>
<keyword evidence="13" id="KW-1185">Reference proteome</keyword>
<evidence type="ECO:0000256" key="3">
    <source>
        <dbReference type="ARBA" id="ARBA00009730"/>
    </source>
</evidence>
<keyword evidence="8 10" id="KW-0804">Transcription</keyword>
<dbReference type="SUPFAM" id="SSF57783">
    <property type="entry name" value="Zinc beta-ribbon"/>
    <property type="match status" value="1"/>
</dbReference>
<gene>
    <name evidence="12" type="ORF">K444DRAFT_625453</name>
</gene>
<keyword evidence="7 10" id="KW-0805">Transcription regulation</keyword>
<keyword evidence="4 10" id="KW-0479">Metal-binding</keyword>
<keyword evidence="9 10" id="KW-0539">Nucleus</keyword>
<dbReference type="Gene3D" id="2.20.25.190">
    <property type="match status" value="1"/>
</dbReference>
<feature type="compositionally biased region" description="Acidic residues" evidence="11">
    <location>
        <begin position="114"/>
        <end position="128"/>
    </location>
</feature>
<dbReference type="OrthoDB" id="445983at2759"/>
<comment type="similarity">
    <text evidence="3 10">Belongs to the ELOF1 family.</text>
</comment>
<reference evidence="12 13" key="1">
    <citation type="submission" date="2016-04" db="EMBL/GenBank/DDBJ databases">
        <title>A degradative enzymes factory behind the ericoid mycorrhizal symbiosis.</title>
        <authorList>
            <consortium name="DOE Joint Genome Institute"/>
            <person name="Martino E."/>
            <person name="Morin E."/>
            <person name="Grelet G."/>
            <person name="Kuo A."/>
            <person name="Kohler A."/>
            <person name="Daghino S."/>
            <person name="Barry K."/>
            <person name="Choi C."/>
            <person name="Cichocki N."/>
            <person name="Clum A."/>
            <person name="Copeland A."/>
            <person name="Hainaut M."/>
            <person name="Haridas S."/>
            <person name="Labutti K."/>
            <person name="Lindquist E."/>
            <person name="Lipzen A."/>
            <person name="Khouja H.-R."/>
            <person name="Murat C."/>
            <person name="Ohm R."/>
            <person name="Olson A."/>
            <person name="Spatafora J."/>
            <person name="Veneault-Fourrey C."/>
            <person name="Henrissat B."/>
            <person name="Grigoriev I."/>
            <person name="Martin F."/>
            <person name="Perotto S."/>
        </authorList>
    </citation>
    <scope>NUCLEOTIDE SEQUENCE [LARGE SCALE GENOMIC DNA]</scope>
    <source>
        <strain evidence="12 13">E</strain>
    </source>
</reference>
<keyword evidence="6 10" id="KW-0862">Zinc</keyword>
<evidence type="ECO:0000256" key="10">
    <source>
        <dbReference type="RuleBase" id="RU364033"/>
    </source>
</evidence>